<evidence type="ECO:0000256" key="2">
    <source>
        <dbReference type="SAM" id="Phobius"/>
    </source>
</evidence>
<dbReference type="EMBL" id="NWUJ01000004">
    <property type="protein sequence ID" value="PFH35781.1"/>
    <property type="molecule type" value="Genomic_DNA"/>
</dbReference>
<keyword evidence="2" id="KW-0812">Transmembrane</keyword>
<dbReference type="GeneID" id="40310361"/>
<evidence type="ECO:0000313" key="4">
    <source>
        <dbReference type="Proteomes" id="UP000224006"/>
    </source>
</evidence>
<feature type="region of interest" description="Disordered" evidence="1">
    <location>
        <begin position="122"/>
        <end position="154"/>
    </location>
</feature>
<feature type="region of interest" description="Disordered" evidence="1">
    <location>
        <begin position="248"/>
        <end position="272"/>
    </location>
</feature>
<accession>A0A2A9MHP6</accession>
<feature type="compositionally biased region" description="Basic and acidic residues" evidence="1">
    <location>
        <begin position="259"/>
        <end position="272"/>
    </location>
</feature>
<evidence type="ECO:0000256" key="1">
    <source>
        <dbReference type="SAM" id="MobiDB-lite"/>
    </source>
</evidence>
<dbReference type="Proteomes" id="UP000224006">
    <property type="component" value="Chromosome IV"/>
</dbReference>
<dbReference type="OrthoDB" id="331416at2759"/>
<sequence length="272" mass="29431">MEHEYTNSRSVWAGESEFPSTAAASSDGDLQDSKDFSSIIQARHTPGVVDPRPAGGEQVGHRGVPKTNALADGRRQRYERKRGDTGLFIAGLIALTLMGVYGAKRLVRDRFTATVSAEQSAHELQVTAASEAPSHPKPASPDKAVPANQSDSGIEVTREPVNAAIEKEASVLRDFMDRMPWMNFIILHYPLIIALYSPVVALVACMLTFYFREVPGALDRAFGKKLVNSVVSTARVLLGSAGTALESLANTRSKKPKRKEGGSDRENPGRIS</sequence>
<dbReference type="KEGG" id="bbes:BESB_054320"/>
<name>A0A2A9MHP6_BESBE</name>
<evidence type="ECO:0008006" key="5">
    <source>
        <dbReference type="Google" id="ProtNLM"/>
    </source>
</evidence>
<organism evidence="3 4">
    <name type="scientific">Besnoitia besnoiti</name>
    <name type="common">Apicomplexan protozoan</name>
    <dbReference type="NCBI Taxonomy" id="94643"/>
    <lineage>
        <taxon>Eukaryota</taxon>
        <taxon>Sar</taxon>
        <taxon>Alveolata</taxon>
        <taxon>Apicomplexa</taxon>
        <taxon>Conoidasida</taxon>
        <taxon>Coccidia</taxon>
        <taxon>Eucoccidiorida</taxon>
        <taxon>Eimeriorina</taxon>
        <taxon>Sarcocystidae</taxon>
        <taxon>Besnoitia</taxon>
    </lineage>
</organism>
<comment type="caution">
    <text evidence="3">The sequence shown here is derived from an EMBL/GenBank/DDBJ whole genome shotgun (WGS) entry which is preliminary data.</text>
</comment>
<dbReference type="AlphaFoldDB" id="A0A2A9MHP6"/>
<evidence type="ECO:0000313" key="3">
    <source>
        <dbReference type="EMBL" id="PFH35781.1"/>
    </source>
</evidence>
<feature type="transmembrane region" description="Helical" evidence="2">
    <location>
        <begin position="186"/>
        <end position="210"/>
    </location>
</feature>
<dbReference type="VEuPathDB" id="ToxoDB:BESB_054320"/>
<feature type="region of interest" description="Disordered" evidence="1">
    <location>
        <begin position="46"/>
        <end position="67"/>
    </location>
</feature>
<keyword evidence="2" id="KW-1133">Transmembrane helix</keyword>
<keyword evidence="2" id="KW-0472">Membrane</keyword>
<gene>
    <name evidence="3" type="ORF">BESB_054320</name>
</gene>
<protein>
    <recommendedName>
        <fullName evidence="5">Transmembrane protein</fullName>
    </recommendedName>
</protein>
<reference evidence="3 4" key="1">
    <citation type="submission" date="2017-09" db="EMBL/GenBank/DDBJ databases">
        <title>Genome sequencing of Besnoitia besnoiti strain Bb-Ger1.</title>
        <authorList>
            <person name="Schares G."/>
            <person name="Venepally P."/>
            <person name="Lorenzi H.A."/>
        </authorList>
    </citation>
    <scope>NUCLEOTIDE SEQUENCE [LARGE SCALE GENOMIC DNA]</scope>
    <source>
        <strain evidence="3 4">Bb-Ger1</strain>
    </source>
</reference>
<dbReference type="RefSeq" id="XP_029219790.1">
    <property type="nucleotide sequence ID" value="XM_029363867.1"/>
</dbReference>
<feature type="transmembrane region" description="Helical" evidence="2">
    <location>
        <begin position="85"/>
        <end position="103"/>
    </location>
</feature>
<proteinExistence type="predicted"/>
<keyword evidence="4" id="KW-1185">Reference proteome</keyword>
<feature type="region of interest" description="Disordered" evidence="1">
    <location>
        <begin position="1"/>
        <end position="32"/>
    </location>
</feature>